<evidence type="ECO:0000313" key="2">
    <source>
        <dbReference type="Proteomes" id="UP000831460"/>
    </source>
</evidence>
<accession>A0ABY4BKY9</accession>
<organism evidence="1 2">
    <name type="scientific">Chryseobacterium suipulveris</name>
    <dbReference type="NCBI Taxonomy" id="2929800"/>
    <lineage>
        <taxon>Bacteria</taxon>
        <taxon>Pseudomonadati</taxon>
        <taxon>Bacteroidota</taxon>
        <taxon>Flavobacteriia</taxon>
        <taxon>Flavobacteriales</taxon>
        <taxon>Weeksellaceae</taxon>
        <taxon>Chryseobacterium group</taxon>
        <taxon>Chryseobacterium</taxon>
    </lineage>
</organism>
<keyword evidence="2" id="KW-1185">Reference proteome</keyword>
<dbReference type="Proteomes" id="UP000831460">
    <property type="component" value="Chromosome"/>
</dbReference>
<dbReference type="RefSeq" id="WP_243547728.1">
    <property type="nucleotide sequence ID" value="NZ_CP094532.1"/>
</dbReference>
<name>A0ABY4BKY9_9FLAO</name>
<sequence length="165" mass="18480">MGKRQLLLTLGLCCGLLGAQIKPTGIPQPTGGNVFRYDDAGNQVFRGYVCSNCPMGNKGGETEPSAQPEATASSNPDEDLWSEIQVYPVPVRDILTIAWTDLADQLIDEVGMYEQNTVHWKFQQKNLPNLNRQVQVDMTHYYMGVYVLTFQLKDGRTISRNIIKL</sequence>
<gene>
    <name evidence="1" type="ORF">MTP09_07975</name>
</gene>
<evidence type="ECO:0000313" key="1">
    <source>
        <dbReference type="EMBL" id="UOE39863.1"/>
    </source>
</evidence>
<dbReference type="EMBL" id="CP094532">
    <property type="protein sequence ID" value="UOE39863.1"/>
    <property type="molecule type" value="Genomic_DNA"/>
</dbReference>
<proteinExistence type="predicted"/>
<reference evidence="1 2" key="1">
    <citation type="submission" date="2022-03" db="EMBL/GenBank/DDBJ databases">
        <title>Chryseobacterium sp. isolated from particulate matters in swine house.</title>
        <authorList>
            <person name="Won M."/>
            <person name="Kim S.-J."/>
            <person name="Kwon S.-W."/>
        </authorList>
    </citation>
    <scope>NUCLEOTIDE SEQUENCE [LARGE SCALE GENOMIC DNA]</scope>
    <source>
        <strain evidence="1 2">SC2-2</strain>
    </source>
</reference>
<protein>
    <recommendedName>
        <fullName evidence="3">Secretion system C-terminal sorting domain-containing protein</fullName>
    </recommendedName>
</protein>
<evidence type="ECO:0008006" key="3">
    <source>
        <dbReference type="Google" id="ProtNLM"/>
    </source>
</evidence>